<comment type="caution">
    <text evidence="3">The sequence shown here is derived from an EMBL/GenBank/DDBJ whole genome shotgun (WGS) entry which is preliminary data.</text>
</comment>
<gene>
    <name evidence="3" type="ORF">RDWZM_000722</name>
</gene>
<comment type="similarity">
    <text evidence="1">Belongs to the phosducin family.</text>
</comment>
<sequence length="216" mass="25113">MEDTEWTDALKKYGIIKDEPKQPEVEEIVEEPKELKFNNSDEEEAWLEDNEDDDFIREYRNKRLNEIQLSSQKQRFGEVREITATDYVMQVNRAGEDIWVVLLLYRPGHPMSSQMQAIFNDLAPKFAETKFLKSISTLCIANFPDSDLPAVFVYKNGQLIKQLIGPMIFGTQKITNEEVEWILSTTGAITTSLEEDPRKKALQARKFYQQYDSDSD</sequence>
<evidence type="ECO:0000313" key="4">
    <source>
        <dbReference type="Proteomes" id="UP001142055"/>
    </source>
</evidence>
<evidence type="ECO:0000259" key="2">
    <source>
        <dbReference type="Pfam" id="PF02114"/>
    </source>
</evidence>
<name>A0A9Q0MCX9_BLOTA</name>
<dbReference type="Gene3D" id="3.40.30.10">
    <property type="entry name" value="Glutaredoxin"/>
    <property type="match status" value="1"/>
</dbReference>
<dbReference type="GO" id="GO:0006457">
    <property type="term" value="P:protein folding"/>
    <property type="evidence" value="ECO:0007669"/>
    <property type="project" value="TreeGrafter"/>
</dbReference>
<evidence type="ECO:0000256" key="1">
    <source>
        <dbReference type="ARBA" id="ARBA00009686"/>
    </source>
</evidence>
<dbReference type="GO" id="GO:0005737">
    <property type="term" value="C:cytoplasm"/>
    <property type="evidence" value="ECO:0007669"/>
    <property type="project" value="TreeGrafter"/>
</dbReference>
<dbReference type="InterPro" id="IPR036249">
    <property type="entry name" value="Thioredoxin-like_sf"/>
</dbReference>
<protein>
    <recommendedName>
        <fullName evidence="2">Phosducin domain-containing protein</fullName>
    </recommendedName>
</protein>
<dbReference type="PANTHER" id="PTHR45809">
    <property type="entry name" value="VIRAL IAP-ASSOCIATED FACTOR HOMOLOG"/>
    <property type="match status" value="1"/>
</dbReference>
<proteinExistence type="inferred from homology"/>
<dbReference type="InterPro" id="IPR024253">
    <property type="entry name" value="Phosducin_thioredoxin-like_dom"/>
</dbReference>
<keyword evidence="4" id="KW-1185">Reference proteome</keyword>
<dbReference type="AlphaFoldDB" id="A0A9Q0MCX9"/>
<organism evidence="3 4">
    <name type="scientific">Blomia tropicalis</name>
    <name type="common">Mite</name>
    <dbReference type="NCBI Taxonomy" id="40697"/>
    <lineage>
        <taxon>Eukaryota</taxon>
        <taxon>Metazoa</taxon>
        <taxon>Ecdysozoa</taxon>
        <taxon>Arthropoda</taxon>
        <taxon>Chelicerata</taxon>
        <taxon>Arachnida</taxon>
        <taxon>Acari</taxon>
        <taxon>Acariformes</taxon>
        <taxon>Sarcoptiformes</taxon>
        <taxon>Astigmata</taxon>
        <taxon>Glycyphagoidea</taxon>
        <taxon>Echimyopodidae</taxon>
        <taxon>Blomia</taxon>
    </lineage>
</organism>
<accession>A0A9Q0MCX9</accession>
<dbReference type="SUPFAM" id="SSF52833">
    <property type="entry name" value="Thioredoxin-like"/>
    <property type="match status" value="1"/>
</dbReference>
<feature type="domain" description="Phosducin" evidence="2">
    <location>
        <begin position="44"/>
        <end position="164"/>
    </location>
</feature>
<dbReference type="Proteomes" id="UP001142055">
    <property type="component" value="Chromosome 1"/>
</dbReference>
<dbReference type="PANTHER" id="PTHR45809:SF3">
    <property type="entry name" value="VIRAL IAP-ASSOCIATED FACTOR HOMOLOG"/>
    <property type="match status" value="1"/>
</dbReference>
<dbReference type="OMA" id="VQYRYGN"/>
<dbReference type="InterPro" id="IPR051498">
    <property type="entry name" value="Phosducin-like_chap/apop_reg"/>
</dbReference>
<evidence type="ECO:0000313" key="3">
    <source>
        <dbReference type="EMBL" id="KAJ6222177.1"/>
    </source>
</evidence>
<reference evidence="3" key="1">
    <citation type="submission" date="2022-12" db="EMBL/GenBank/DDBJ databases">
        <title>Genome assemblies of Blomia tropicalis.</title>
        <authorList>
            <person name="Cui Y."/>
        </authorList>
    </citation>
    <scope>NUCLEOTIDE SEQUENCE</scope>
    <source>
        <tissue evidence="3">Adult mites</tissue>
    </source>
</reference>
<dbReference type="EMBL" id="JAPWDV010000001">
    <property type="protein sequence ID" value="KAJ6222177.1"/>
    <property type="molecule type" value="Genomic_DNA"/>
</dbReference>
<dbReference type="Pfam" id="PF02114">
    <property type="entry name" value="Phosducin"/>
    <property type="match status" value="1"/>
</dbReference>